<evidence type="ECO:0000256" key="2">
    <source>
        <dbReference type="ARBA" id="ARBA00004572"/>
    </source>
</evidence>
<dbReference type="EMBL" id="KE651168">
    <property type="protein sequence ID" value="EEB06824.1"/>
    <property type="molecule type" value="Genomic_DNA"/>
</dbReference>
<dbReference type="Pfam" id="PF00291">
    <property type="entry name" value="PALP"/>
    <property type="match status" value="1"/>
</dbReference>
<comment type="similarity">
    <text evidence="3">Belongs to the cysteine synthase/cystathionine beta-synthase family.</text>
</comment>
<protein>
    <recommendedName>
        <fullName evidence="4">cysteine synthase</fullName>
        <ecNumber evidence="4">2.5.1.47</ecNumber>
    </recommendedName>
    <alternativeName>
        <fullName evidence="12">Cysteine synthase-like protein</fullName>
    </alternativeName>
</protein>
<dbReference type="InterPro" id="IPR001216">
    <property type="entry name" value="P-phosphate_BS"/>
</dbReference>
<evidence type="ECO:0000256" key="6">
    <source>
        <dbReference type="ARBA" id="ARBA00022692"/>
    </source>
</evidence>
<dbReference type="GO" id="GO:0005737">
    <property type="term" value="C:cytoplasm"/>
    <property type="evidence" value="ECO:0000318"/>
    <property type="project" value="GO_Central"/>
</dbReference>
<organism evidence="15 17">
    <name type="scientific">Schizosaccharomyces japonicus (strain yFS275 / FY16936)</name>
    <name type="common">Fission yeast</name>
    <dbReference type="NCBI Taxonomy" id="402676"/>
    <lineage>
        <taxon>Eukaryota</taxon>
        <taxon>Fungi</taxon>
        <taxon>Dikarya</taxon>
        <taxon>Ascomycota</taxon>
        <taxon>Taphrinomycotina</taxon>
        <taxon>Schizosaccharomycetes</taxon>
        <taxon>Schizosaccharomycetales</taxon>
        <taxon>Schizosaccharomycetaceae</taxon>
        <taxon>Schizosaccharomyces</taxon>
    </lineage>
</organism>
<dbReference type="NCBIfam" id="NF007989">
    <property type="entry name" value="PRK10717.1"/>
    <property type="match status" value="1"/>
</dbReference>
<evidence type="ECO:0000256" key="12">
    <source>
        <dbReference type="ARBA" id="ARBA00078545"/>
    </source>
</evidence>
<dbReference type="GO" id="GO:0004124">
    <property type="term" value="F:cysteine synthase activity"/>
    <property type="evidence" value="ECO:0000318"/>
    <property type="project" value="GO_Central"/>
</dbReference>
<proteinExistence type="inferred from homology"/>
<dbReference type="GO" id="GO:0005741">
    <property type="term" value="C:mitochondrial outer membrane"/>
    <property type="evidence" value="ECO:0007669"/>
    <property type="project" value="UniProtKB-SubCell"/>
</dbReference>
<evidence type="ECO:0000256" key="7">
    <source>
        <dbReference type="ARBA" id="ARBA00022787"/>
    </source>
</evidence>
<evidence type="ECO:0000256" key="13">
    <source>
        <dbReference type="SAM" id="Phobius"/>
    </source>
</evidence>
<dbReference type="CDD" id="cd01561">
    <property type="entry name" value="CBS_like"/>
    <property type="match status" value="1"/>
</dbReference>
<dbReference type="PROSITE" id="PS51257">
    <property type="entry name" value="PROKAR_LIPOPROTEIN"/>
    <property type="match status" value="1"/>
</dbReference>
<feature type="domain" description="Tryptophan synthase beta chain-like PALP" evidence="14">
    <location>
        <begin position="53"/>
        <end position="368"/>
    </location>
</feature>
<dbReference type="RefSeq" id="XP_002173117.1">
    <property type="nucleotide sequence ID" value="XM_002173081.2"/>
</dbReference>
<dbReference type="InterPro" id="IPR001926">
    <property type="entry name" value="TrpB-like_PALP"/>
</dbReference>
<dbReference type="OMA" id="WMADYGF"/>
<keyword evidence="10 13" id="KW-0472">Membrane</keyword>
<gene>
    <name evidence="16" type="primary">cys12</name>
    <name evidence="15" type="ORF">SJAG_01880</name>
</gene>
<keyword evidence="8 13" id="KW-1133">Transmembrane helix</keyword>
<comment type="cofactor">
    <cofactor evidence="1">
        <name>pyridoxal 5'-phosphate</name>
        <dbReference type="ChEBI" id="CHEBI:597326"/>
    </cofactor>
</comment>
<dbReference type="SUPFAM" id="SSF53686">
    <property type="entry name" value="Tryptophan synthase beta subunit-like PLP-dependent enzymes"/>
    <property type="match status" value="1"/>
</dbReference>
<reference evidence="15 17" key="1">
    <citation type="journal article" date="2011" name="Science">
        <title>Comparative functional genomics of the fission yeasts.</title>
        <authorList>
            <person name="Rhind N."/>
            <person name="Chen Z."/>
            <person name="Yassour M."/>
            <person name="Thompson D.A."/>
            <person name="Haas B.J."/>
            <person name="Habib N."/>
            <person name="Wapinski I."/>
            <person name="Roy S."/>
            <person name="Lin M.F."/>
            <person name="Heiman D.I."/>
            <person name="Young S.K."/>
            <person name="Furuya K."/>
            <person name="Guo Y."/>
            <person name="Pidoux A."/>
            <person name="Chen H.M."/>
            <person name="Robbertse B."/>
            <person name="Goldberg J.M."/>
            <person name="Aoki K."/>
            <person name="Bayne E.H."/>
            <person name="Berlin A.M."/>
            <person name="Desjardins C.A."/>
            <person name="Dobbs E."/>
            <person name="Dukaj L."/>
            <person name="Fan L."/>
            <person name="FitzGerald M.G."/>
            <person name="French C."/>
            <person name="Gujja S."/>
            <person name="Hansen K."/>
            <person name="Keifenheim D."/>
            <person name="Levin J.Z."/>
            <person name="Mosher R.A."/>
            <person name="Mueller C.A."/>
            <person name="Pfiffner J."/>
            <person name="Priest M."/>
            <person name="Russ C."/>
            <person name="Smialowska A."/>
            <person name="Swoboda P."/>
            <person name="Sykes S.M."/>
            <person name="Vaughn M."/>
            <person name="Vengrova S."/>
            <person name="Yoder R."/>
            <person name="Zeng Q."/>
            <person name="Allshire R."/>
            <person name="Baulcombe D."/>
            <person name="Birren B.W."/>
            <person name="Brown W."/>
            <person name="Ekwall K."/>
            <person name="Kellis M."/>
            <person name="Leatherwood J."/>
            <person name="Levin H."/>
            <person name="Margalit H."/>
            <person name="Martienssen R."/>
            <person name="Nieduszynski C.A."/>
            <person name="Spatafora J.W."/>
            <person name="Friedman N."/>
            <person name="Dalgaard J.Z."/>
            <person name="Baumann P."/>
            <person name="Niki H."/>
            <person name="Regev A."/>
            <person name="Nusbaum C."/>
        </authorList>
    </citation>
    <scope>NUCLEOTIDE SEQUENCE [LARGE SCALE GENOMIC DNA]</scope>
    <source>
        <strain evidence="17">yFS275 / FY16936</strain>
    </source>
</reference>
<evidence type="ECO:0000256" key="3">
    <source>
        <dbReference type="ARBA" id="ARBA00007103"/>
    </source>
</evidence>
<comment type="subcellular location">
    <subcellularLocation>
        <location evidence="2">Mitochondrion outer membrane</location>
        <topology evidence="2">Single-pass membrane protein</topology>
    </subcellularLocation>
</comment>
<dbReference type="HOGENOM" id="CLU_021018_1_0_1"/>
<evidence type="ECO:0000256" key="5">
    <source>
        <dbReference type="ARBA" id="ARBA00022679"/>
    </source>
</evidence>
<dbReference type="PANTHER" id="PTHR10314">
    <property type="entry name" value="CYSTATHIONINE BETA-SYNTHASE"/>
    <property type="match status" value="1"/>
</dbReference>
<dbReference type="InterPro" id="IPR050214">
    <property type="entry name" value="Cys_Synth/Cystath_Beta-Synth"/>
</dbReference>
<evidence type="ECO:0000256" key="11">
    <source>
        <dbReference type="ARBA" id="ARBA00047931"/>
    </source>
</evidence>
<feature type="transmembrane region" description="Helical" evidence="13">
    <location>
        <begin position="12"/>
        <end position="29"/>
    </location>
</feature>
<comment type="catalytic activity">
    <reaction evidence="11">
        <text>O-acetyl-L-serine + hydrogen sulfide = L-cysteine + acetate</text>
        <dbReference type="Rhea" id="RHEA:14829"/>
        <dbReference type="ChEBI" id="CHEBI:29919"/>
        <dbReference type="ChEBI" id="CHEBI:30089"/>
        <dbReference type="ChEBI" id="CHEBI:35235"/>
        <dbReference type="ChEBI" id="CHEBI:58340"/>
        <dbReference type="EC" id="2.5.1.47"/>
    </reaction>
</comment>
<accession>B6JZ56</accession>
<dbReference type="EC" id="2.5.1.47" evidence="4"/>
<dbReference type="STRING" id="402676.B6JZ56"/>
<dbReference type="AlphaFoldDB" id="B6JZ56"/>
<keyword evidence="6 13" id="KW-0812">Transmembrane</keyword>
<evidence type="ECO:0000313" key="17">
    <source>
        <dbReference type="Proteomes" id="UP000001744"/>
    </source>
</evidence>
<dbReference type="GeneID" id="7048061"/>
<dbReference type="PROSITE" id="PS00901">
    <property type="entry name" value="CYS_SYNTHASE"/>
    <property type="match status" value="1"/>
</dbReference>
<sequence>MPLQAKHFVQGFVYGALTGCCVWAIVSRIRPKKHISTHKKDDVDEEDIVNGVEGLIGNTKLVRIKSLSEATGCDILAKAEHLNPGNSAKDRVALFILKDAEERGLLRPKQGDVVFEGTSGSTGISFAMLGRSLGYETRIYMPNDQAQEKSDMLSMLGADVHRVPPAPIMDRKNFVNIARDKAKELTDDVNTPNKGYFANQFENLANWRAHYETTGPEIWRQCAGRVDAFVTGSGTGGTIAGTSRFLKEKNRNILVCLSDPPGSGLYNKIVNGVMFDIREKEGTRRRKQVDTIVEGIGLNRMTRNFSIAEPLIDWAYRITDAQAVQMSRWLVHNDGLFVGSSSALNCVAAVKIAKKLGPGHRIVTIFCDPGHRHSSKLYNDAFLDKEGLPHNLPEDLSFVDAAEEINLPVKR</sequence>
<evidence type="ECO:0000259" key="14">
    <source>
        <dbReference type="Pfam" id="PF00291"/>
    </source>
</evidence>
<dbReference type="FunFam" id="3.40.50.1100:FF:000096">
    <property type="entry name" value="Related to cysteine synthase"/>
    <property type="match status" value="1"/>
</dbReference>
<keyword evidence="7" id="KW-1000">Mitochondrion outer membrane</keyword>
<evidence type="ECO:0000313" key="15">
    <source>
        <dbReference type="EMBL" id="EEB06824.1"/>
    </source>
</evidence>
<dbReference type="Proteomes" id="UP000001744">
    <property type="component" value="Unassembled WGS sequence"/>
</dbReference>
<evidence type="ECO:0000256" key="1">
    <source>
        <dbReference type="ARBA" id="ARBA00001933"/>
    </source>
</evidence>
<keyword evidence="5" id="KW-0808">Transferase</keyword>
<name>B6JZ56_SCHJY</name>
<dbReference type="GO" id="GO:0006535">
    <property type="term" value="P:cysteine biosynthetic process from serine"/>
    <property type="evidence" value="ECO:0000318"/>
    <property type="project" value="GO_Central"/>
</dbReference>
<keyword evidence="17" id="KW-1185">Reference proteome</keyword>
<dbReference type="InterPro" id="IPR036052">
    <property type="entry name" value="TrpB-like_PALP_sf"/>
</dbReference>
<dbReference type="JaponicusDB" id="SJAG_01880">
    <property type="gene designation" value="cys12"/>
</dbReference>
<evidence type="ECO:0000256" key="4">
    <source>
        <dbReference type="ARBA" id="ARBA00012681"/>
    </source>
</evidence>
<keyword evidence="9" id="KW-0496">Mitochondrion</keyword>
<dbReference type="Gene3D" id="3.40.50.1100">
    <property type="match status" value="2"/>
</dbReference>
<evidence type="ECO:0000256" key="9">
    <source>
        <dbReference type="ARBA" id="ARBA00023128"/>
    </source>
</evidence>
<dbReference type="VEuPathDB" id="FungiDB:SJAG_01880"/>
<evidence type="ECO:0000256" key="8">
    <source>
        <dbReference type="ARBA" id="ARBA00022989"/>
    </source>
</evidence>
<evidence type="ECO:0000256" key="10">
    <source>
        <dbReference type="ARBA" id="ARBA00023136"/>
    </source>
</evidence>
<dbReference type="eggNOG" id="KOG1481">
    <property type="taxonomic scope" value="Eukaryota"/>
</dbReference>
<dbReference type="OrthoDB" id="10259545at2759"/>
<evidence type="ECO:0000313" key="16">
    <source>
        <dbReference type="JaponicusDB" id="SJAG_01880"/>
    </source>
</evidence>